<sequence>MANPYSKHRIRKITRRFGLRPLRSGTVASFYKENAIIQVQTKTGTYAVKPFFRNTLLRSSTLNQMKSTADNIELLINSGFSYMPKWLTTRSGKLWTLHHGRPFYMTEWIKGRNLETIEDYEELGRALATLHMIPSGHLDTKGPFTRKQIQLWKIQDSLFRTRMEKAIHKHEGNRNWYKKYGKYCKRLTDQAWAYLSNPEIEDLLEKESERPTLIHNDITSPNVIISEKGQLFIIDWDRVKVGSIYVDLAKALMNTTQFNPDFILALLKGYEERRPLDETERKLIWYLYGLPREAWHATRFPNRSRSREMLNILEQTWHPRLKAMELLDKWTKSIPKENEHENVQEVVQEDAHNDVHDVTG</sequence>
<evidence type="ECO:0000313" key="3">
    <source>
        <dbReference type="Proteomes" id="UP001527099"/>
    </source>
</evidence>
<proteinExistence type="predicted"/>
<feature type="domain" description="Aminoglycoside phosphotransferase" evidence="1">
    <location>
        <begin position="38"/>
        <end position="275"/>
    </location>
</feature>
<dbReference type="RefSeq" id="WP_268614606.1">
    <property type="nucleotide sequence ID" value="NZ_JAMDMX010000027.1"/>
</dbReference>
<dbReference type="InterPro" id="IPR002575">
    <property type="entry name" value="Aminoglycoside_PTrfase"/>
</dbReference>
<dbReference type="Gene3D" id="3.90.1200.10">
    <property type="match status" value="1"/>
</dbReference>
<dbReference type="InterPro" id="IPR047175">
    <property type="entry name" value="CotS-like"/>
</dbReference>
<gene>
    <name evidence="2" type="ORF">M5X19_09135</name>
</gene>
<evidence type="ECO:0000259" key="1">
    <source>
        <dbReference type="Pfam" id="PF01636"/>
    </source>
</evidence>
<dbReference type="Proteomes" id="UP001527099">
    <property type="component" value="Unassembled WGS sequence"/>
</dbReference>
<protein>
    <submittedName>
        <fullName evidence="2">Aminoglycoside phosphotransferase family protein</fullName>
    </submittedName>
</protein>
<dbReference type="Pfam" id="PF01636">
    <property type="entry name" value="APH"/>
    <property type="match status" value="1"/>
</dbReference>
<reference evidence="2 3" key="1">
    <citation type="submission" date="2022-05" db="EMBL/GenBank/DDBJ databases">
        <title>Genome Sequencing of Bee-Associated Microbes.</title>
        <authorList>
            <person name="Dunlap C."/>
        </authorList>
    </citation>
    <scope>NUCLEOTIDE SEQUENCE [LARGE SCALE GENOMIC DNA]</scope>
    <source>
        <strain evidence="2 3">NRRL B-14421</strain>
    </source>
</reference>
<dbReference type="InterPro" id="IPR011009">
    <property type="entry name" value="Kinase-like_dom_sf"/>
</dbReference>
<dbReference type="PANTHER" id="PTHR39179:SF3">
    <property type="entry name" value="COTS-RELATED PROTEIN"/>
    <property type="match status" value="1"/>
</dbReference>
<comment type="caution">
    <text evidence="2">The sequence shown here is derived from an EMBL/GenBank/DDBJ whole genome shotgun (WGS) entry which is preliminary data.</text>
</comment>
<name>A0ABT4GA73_9BACL</name>
<keyword evidence="3" id="KW-1185">Reference proteome</keyword>
<evidence type="ECO:0000313" key="2">
    <source>
        <dbReference type="EMBL" id="MCY9693057.1"/>
    </source>
</evidence>
<dbReference type="PANTHER" id="PTHR39179">
    <property type="entry name" value="SPORE COAT PROTEIN I"/>
    <property type="match status" value="1"/>
</dbReference>
<dbReference type="SUPFAM" id="SSF56112">
    <property type="entry name" value="Protein kinase-like (PK-like)"/>
    <property type="match status" value="1"/>
</dbReference>
<organism evidence="2 3">
    <name type="scientific">Paenibacillus alginolyticus</name>
    <dbReference type="NCBI Taxonomy" id="59839"/>
    <lineage>
        <taxon>Bacteria</taxon>
        <taxon>Bacillati</taxon>
        <taxon>Bacillota</taxon>
        <taxon>Bacilli</taxon>
        <taxon>Bacillales</taxon>
        <taxon>Paenibacillaceae</taxon>
        <taxon>Paenibacillus</taxon>
    </lineage>
</organism>
<dbReference type="Gene3D" id="3.30.200.20">
    <property type="entry name" value="Phosphorylase Kinase, domain 1"/>
    <property type="match status" value="1"/>
</dbReference>
<dbReference type="EMBL" id="JAMDMX010000027">
    <property type="protein sequence ID" value="MCY9693057.1"/>
    <property type="molecule type" value="Genomic_DNA"/>
</dbReference>
<accession>A0ABT4GA73</accession>